<keyword evidence="1" id="KW-0472">Membrane</keyword>
<evidence type="ECO:0008006" key="4">
    <source>
        <dbReference type="Google" id="ProtNLM"/>
    </source>
</evidence>
<proteinExistence type="predicted"/>
<evidence type="ECO:0000313" key="3">
    <source>
        <dbReference type="Proteomes" id="UP000054538"/>
    </source>
</evidence>
<dbReference type="PANTHER" id="PTHR11439">
    <property type="entry name" value="GAG-POL-RELATED RETROTRANSPOSON"/>
    <property type="match status" value="1"/>
</dbReference>
<dbReference type="OrthoDB" id="3344688at2759"/>
<reference evidence="3" key="2">
    <citation type="submission" date="2015-01" db="EMBL/GenBank/DDBJ databases">
        <title>Evolutionary Origins and Diversification of the Mycorrhizal Mutualists.</title>
        <authorList>
            <consortium name="DOE Joint Genome Institute"/>
            <consortium name="Mycorrhizal Genomics Consortium"/>
            <person name="Kohler A."/>
            <person name="Kuo A."/>
            <person name="Nagy L.G."/>
            <person name="Floudas D."/>
            <person name="Copeland A."/>
            <person name="Barry K.W."/>
            <person name="Cichocki N."/>
            <person name="Veneault-Fourrey C."/>
            <person name="LaButti K."/>
            <person name="Lindquist E.A."/>
            <person name="Lipzen A."/>
            <person name="Lundell T."/>
            <person name="Morin E."/>
            <person name="Murat C."/>
            <person name="Riley R."/>
            <person name="Ohm R."/>
            <person name="Sun H."/>
            <person name="Tunlid A."/>
            <person name="Henrissat B."/>
            <person name="Grigoriev I.V."/>
            <person name="Hibbett D.S."/>
            <person name="Martin F."/>
        </authorList>
    </citation>
    <scope>NUCLEOTIDE SEQUENCE [LARGE SCALE GENOMIC DNA]</scope>
    <source>
        <strain evidence="3">Ve08.2h10</strain>
    </source>
</reference>
<keyword evidence="1" id="KW-0812">Transmembrane</keyword>
<accession>A0A0D0D612</accession>
<dbReference type="Proteomes" id="UP000054538">
    <property type="component" value="Unassembled WGS sequence"/>
</dbReference>
<dbReference type="InParanoid" id="A0A0D0D612"/>
<keyword evidence="1" id="KW-1133">Transmembrane helix</keyword>
<evidence type="ECO:0000313" key="2">
    <source>
        <dbReference type="EMBL" id="KIK75509.1"/>
    </source>
</evidence>
<dbReference type="EMBL" id="KN828063">
    <property type="protein sequence ID" value="KIK75509.1"/>
    <property type="molecule type" value="Genomic_DNA"/>
</dbReference>
<evidence type="ECO:0000256" key="1">
    <source>
        <dbReference type="SAM" id="Phobius"/>
    </source>
</evidence>
<dbReference type="PANTHER" id="PTHR11439:SF483">
    <property type="entry name" value="PEPTIDE SYNTHASE GLIP-LIKE, PUTATIVE (AFU_ORTHOLOGUE AFUA_3G12920)-RELATED"/>
    <property type="match status" value="1"/>
</dbReference>
<dbReference type="HOGENOM" id="CLU_001650_6_0_1"/>
<gene>
    <name evidence="2" type="ORF">PAXRUDRAFT_92474</name>
</gene>
<organism evidence="2 3">
    <name type="scientific">Paxillus rubicundulus Ve08.2h10</name>
    <dbReference type="NCBI Taxonomy" id="930991"/>
    <lineage>
        <taxon>Eukaryota</taxon>
        <taxon>Fungi</taxon>
        <taxon>Dikarya</taxon>
        <taxon>Basidiomycota</taxon>
        <taxon>Agaricomycotina</taxon>
        <taxon>Agaricomycetes</taxon>
        <taxon>Agaricomycetidae</taxon>
        <taxon>Boletales</taxon>
        <taxon>Paxilineae</taxon>
        <taxon>Paxillaceae</taxon>
        <taxon>Paxillus</taxon>
    </lineage>
</organism>
<protein>
    <recommendedName>
        <fullName evidence="4">Retrovirus-related Pol polyprotein from transposon TNT 1-94</fullName>
    </recommendedName>
</protein>
<keyword evidence="3" id="KW-1185">Reference proteome</keyword>
<feature type="non-terminal residue" evidence="2">
    <location>
        <position position="1"/>
    </location>
</feature>
<feature type="transmembrane region" description="Helical" evidence="1">
    <location>
        <begin position="6"/>
        <end position="28"/>
    </location>
</feature>
<dbReference type="CDD" id="cd09272">
    <property type="entry name" value="RNase_HI_RT_Ty1"/>
    <property type="match status" value="1"/>
</dbReference>
<name>A0A0D0D612_9AGAM</name>
<dbReference type="AlphaFoldDB" id="A0A0D0D612"/>
<sequence length="177" mass="20212">LMAHNSLMYLMLGTCPYITYAVGTLSWFSTTPKQMHWEAAKCVFQYIQATKDMELRFDGIEVSMDMDFQGYSNAGWSQDPYNSCSTSRFLFLSNRGAISWSSKQQSMVALSTTESEYIGLSLAGQHLACHHPQFRVRTKHIQRKYHFIQDDLVGKGEAVIRYMPTDDMVADILTKPL</sequence>
<dbReference type="STRING" id="930991.A0A0D0D612"/>
<feature type="non-terminal residue" evidence="2">
    <location>
        <position position="177"/>
    </location>
</feature>
<reference evidence="2 3" key="1">
    <citation type="submission" date="2014-04" db="EMBL/GenBank/DDBJ databases">
        <authorList>
            <consortium name="DOE Joint Genome Institute"/>
            <person name="Kuo A."/>
            <person name="Kohler A."/>
            <person name="Jargeat P."/>
            <person name="Nagy L.G."/>
            <person name="Floudas D."/>
            <person name="Copeland A."/>
            <person name="Barry K.W."/>
            <person name="Cichocki N."/>
            <person name="Veneault-Fourrey C."/>
            <person name="LaButti K."/>
            <person name="Lindquist E.A."/>
            <person name="Lipzen A."/>
            <person name="Lundell T."/>
            <person name="Morin E."/>
            <person name="Murat C."/>
            <person name="Sun H."/>
            <person name="Tunlid A."/>
            <person name="Henrissat B."/>
            <person name="Grigoriev I.V."/>
            <person name="Hibbett D.S."/>
            <person name="Martin F."/>
            <person name="Nordberg H.P."/>
            <person name="Cantor M.N."/>
            <person name="Hua S.X."/>
        </authorList>
    </citation>
    <scope>NUCLEOTIDE SEQUENCE [LARGE SCALE GENOMIC DNA]</scope>
    <source>
        <strain evidence="2 3">Ve08.2h10</strain>
    </source>
</reference>